<reference evidence="1 2" key="1">
    <citation type="journal article" date="2021" name="ISME J.">
        <title>Genomic evolution of the class Acidithiobacillia: deep-branching Proteobacteria living in extreme acidic conditions.</title>
        <authorList>
            <person name="Moya-Beltran A."/>
            <person name="Beard S."/>
            <person name="Rojas-Villalobos C."/>
            <person name="Issotta F."/>
            <person name="Gallardo Y."/>
            <person name="Ulloa R."/>
            <person name="Giaveno A."/>
            <person name="Degli Esposti M."/>
            <person name="Johnson D.B."/>
            <person name="Quatrini R."/>
        </authorList>
    </citation>
    <scope>NUCLEOTIDE SEQUENCE [LARGE SCALE GENOMIC DNA]</scope>
    <source>
        <strain evidence="1 2">GG1-14</strain>
    </source>
</reference>
<keyword evidence="2" id="KW-1185">Reference proteome</keyword>
<accession>A0ACD5HCK0</accession>
<evidence type="ECO:0000313" key="1">
    <source>
        <dbReference type="EMBL" id="XRI72524.1"/>
    </source>
</evidence>
<dbReference type="EC" id="2.4.-.-" evidence="1"/>
<gene>
    <name evidence="1" type="ORF">HHS34_008700</name>
</gene>
<keyword evidence="1" id="KW-0808">Transferase</keyword>
<sequence>MSSLQIHSNDPSEGVVVVIVTYGDRRELLLQVLDALPGQGVDRVVVVDNGARWSVKEDLSADYGDFLDVVEMSANTGSAKGFATGIQRALNLGSGYIWLLDDDNRPRGDTLPLLREAYAAAAVNTPRDRLAVVAFRAQFNGDLAMGVATHRINPPVNSFHGFHVRDIPYKLWRRTPWGSPHVCGTLPATVRLDATPYSGLLFNRDLIEAIGLPNEDFVLYEDDIEFTHRITQKDGKILLLTNTQLDDIESSWWNVGSRFRNSFVGLLKGEGDFRAFYGMRNRTYFDSACLKRSAWIFWVNRTVYMIVLFVFATILHRKKRFGILRQAVKDGLSGRLGMHKRHPL</sequence>
<organism evidence="1 2">
    <name type="scientific">Acidithiobacillus montserratensis</name>
    <dbReference type="NCBI Taxonomy" id="2729135"/>
    <lineage>
        <taxon>Bacteria</taxon>
        <taxon>Pseudomonadati</taxon>
        <taxon>Pseudomonadota</taxon>
        <taxon>Acidithiobacillia</taxon>
        <taxon>Acidithiobacillales</taxon>
        <taxon>Acidithiobacillaceae</taxon>
        <taxon>Acidithiobacillus</taxon>
    </lineage>
</organism>
<name>A0ACD5HCK0_9PROT</name>
<protein>
    <submittedName>
        <fullName evidence="1">Glycosyltransferase</fullName>
        <ecNumber evidence="1">2.4.-.-</ecNumber>
    </submittedName>
</protein>
<dbReference type="EMBL" id="CP127526">
    <property type="protein sequence ID" value="XRI72524.1"/>
    <property type="molecule type" value="Genomic_DNA"/>
</dbReference>
<proteinExistence type="predicted"/>
<dbReference type="Proteomes" id="UP001195965">
    <property type="component" value="Chromosome"/>
</dbReference>
<keyword evidence="1" id="KW-0328">Glycosyltransferase</keyword>
<evidence type="ECO:0000313" key="2">
    <source>
        <dbReference type="Proteomes" id="UP001195965"/>
    </source>
</evidence>